<protein>
    <submittedName>
        <fullName evidence="1">Uncharacterized protein</fullName>
    </submittedName>
</protein>
<dbReference type="EMBL" id="RJVK01000004">
    <property type="protein sequence ID" value="ROR39160.1"/>
    <property type="molecule type" value="Genomic_DNA"/>
</dbReference>
<reference evidence="1 2" key="1">
    <citation type="submission" date="2018-11" db="EMBL/GenBank/DDBJ databases">
        <title>Genomic Encyclopedia of Type Strains, Phase IV (KMG-IV): sequencing the most valuable type-strain genomes for metagenomic binning, comparative biology and taxonomic classification.</title>
        <authorList>
            <person name="Goeker M."/>
        </authorList>
    </citation>
    <scope>NUCLEOTIDE SEQUENCE [LARGE SCALE GENOMIC DNA]</scope>
    <source>
        <strain evidence="1 2">DSM 27783</strain>
    </source>
</reference>
<dbReference type="Proteomes" id="UP000272781">
    <property type="component" value="Unassembled WGS sequence"/>
</dbReference>
<name>A0AAJ4UXI2_9BACT</name>
<comment type="caution">
    <text evidence="1">The sequence shown here is derived from an EMBL/GenBank/DDBJ whole genome shotgun (WGS) entry which is preliminary data.</text>
</comment>
<dbReference type="AlphaFoldDB" id="A0AAJ4UXI2"/>
<organism evidence="1 2">
    <name type="scientific">Caminibacter pacificus</name>
    <dbReference type="NCBI Taxonomy" id="1424653"/>
    <lineage>
        <taxon>Bacteria</taxon>
        <taxon>Pseudomonadati</taxon>
        <taxon>Campylobacterota</taxon>
        <taxon>Epsilonproteobacteria</taxon>
        <taxon>Nautiliales</taxon>
        <taxon>Nautiliaceae</taxon>
        <taxon>Caminibacter</taxon>
    </lineage>
</organism>
<sequence length="259" mass="30875">MTILISSYSKAYDIWPITDYFLKKNFNCETEFYLGANGENKKEFVPERWKYINKGEDVTFSKSLNDYLEEIEDEYFILMLDDFAILEPVDCSLIKRAFDFIKEKNGVYLRLAPNPGGDEKIDRYFSRIAVEKKVPYVTSLQMAIWKKEFLKELLKYDFNPWEFETKAGKTSESLTNYDKFFVTNFPFVKYTHFVEKGKFFPVVKSWLNQKNIIIDSSRSFWSEEEIKKMQDSFLKRNLRKLIPKTIYNKLRNTFGLGEL</sequence>
<dbReference type="RefSeq" id="WP_123353034.1">
    <property type="nucleotide sequence ID" value="NZ_RJVK01000004.1"/>
</dbReference>
<proteinExistence type="predicted"/>
<gene>
    <name evidence="1" type="ORF">EDC58_1658</name>
</gene>
<evidence type="ECO:0000313" key="2">
    <source>
        <dbReference type="Proteomes" id="UP000272781"/>
    </source>
</evidence>
<accession>A0AAJ4UXI2</accession>
<evidence type="ECO:0000313" key="1">
    <source>
        <dbReference type="EMBL" id="ROR39160.1"/>
    </source>
</evidence>